<dbReference type="SUPFAM" id="SSF55874">
    <property type="entry name" value="ATPase domain of HSP90 chaperone/DNA topoisomerase II/histidine kinase"/>
    <property type="match status" value="1"/>
</dbReference>
<dbReference type="Pfam" id="PF02518">
    <property type="entry name" value="HATPase_c"/>
    <property type="match status" value="1"/>
</dbReference>
<evidence type="ECO:0000313" key="8">
    <source>
        <dbReference type="Proteomes" id="UP000266895"/>
    </source>
</evidence>
<evidence type="ECO:0000259" key="6">
    <source>
        <dbReference type="SMART" id="SM00387"/>
    </source>
</evidence>
<dbReference type="InterPro" id="IPR003594">
    <property type="entry name" value="HATPase_dom"/>
</dbReference>
<dbReference type="PIRSF" id="PIRSF037434">
    <property type="entry name" value="STHK_ChrS"/>
    <property type="match status" value="1"/>
</dbReference>
<reference evidence="7 8" key="1">
    <citation type="submission" date="2018-12" db="EMBL/GenBank/DDBJ databases">
        <authorList>
            <consortium name="Pathogen Informatics"/>
        </authorList>
    </citation>
    <scope>NUCLEOTIDE SEQUENCE [LARGE SCALE GENOMIC DNA]</scope>
    <source>
        <strain evidence="7 8">NCTC11636</strain>
    </source>
</reference>
<dbReference type="GO" id="GO:0016020">
    <property type="term" value="C:membrane"/>
    <property type="evidence" value="ECO:0007669"/>
    <property type="project" value="InterPro"/>
</dbReference>
<dbReference type="InterPro" id="IPR036890">
    <property type="entry name" value="HATPase_C_sf"/>
</dbReference>
<feature type="transmembrane region" description="Helical" evidence="5">
    <location>
        <begin position="159"/>
        <end position="181"/>
    </location>
</feature>
<keyword evidence="5" id="KW-1133">Transmembrane helix</keyword>
<keyword evidence="1 7" id="KW-0808">Transferase</keyword>
<name>A0A3S5EH12_9ACTO</name>
<feature type="transmembrane region" description="Helical" evidence="5">
    <location>
        <begin position="88"/>
        <end position="108"/>
    </location>
</feature>
<sequence>MTDAVAGPVTEPVAGSVTGPVTEPVAEPATGPVTGPRAASAGPQPGDTAPAQSPAQAPVGTGAASAYPGTQDSWFELLLLVLRAPDNLARHAVALALGWALAVLTLVLTWDSNPAGNLLFIIYPLLWIIHRIRRTGVLATVTFSVGLAAVDTARAPTAWVNAVADAGVSCLFSLFIGLWIWRTYEVSAQLTQALVNEQVARQALARTQAELAAAEHAAGAALERERWAREVHDTLAQGFVSVVTLSQAARSELAAGAPAAVGSRLDQLEAVARDNLAEARSLVAGEGPSALRVGDLGQALARLVDTQHRDGRRAALSVDLPDGLPRTVEVVVLRTVQEALSNVTRHSGAQEVVVSVACQSAGGLTELVITVVDDGVGAGDRPEGTGLTGMRSRVESLGGTLTVDPARAPGPQGRPGTVVEARIPL</sequence>
<evidence type="ECO:0000313" key="7">
    <source>
        <dbReference type="EMBL" id="VEG27981.1"/>
    </source>
</evidence>
<dbReference type="InterPro" id="IPR011712">
    <property type="entry name" value="Sig_transdc_His_kin_sub3_dim/P"/>
</dbReference>
<dbReference type="Gene3D" id="1.20.5.1930">
    <property type="match status" value="1"/>
</dbReference>
<feature type="domain" description="Histidine kinase/HSP90-like ATPase" evidence="6">
    <location>
        <begin position="327"/>
        <end position="425"/>
    </location>
</feature>
<dbReference type="GO" id="GO:0000155">
    <property type="term" value="F:phosphorelay sensor kinase activity"/>
    <property type="evidence" value="ECO:0007669"/>
    <property type="project" value="InterPro"/>
</dbReference>
<accession>A0A3S5EH12</accession>
<dbReference type="CDD" id="cd16917">
    <property type="entry name" value="HATPase_UhpB-NarQ-NarX-like"/>
    <property type="match status" value="1"/>
</dbReference>
<dbReference type="EC" id="2.7.13.3" evidence="7"/>
<dbReference type="SMART" id="SM00387">
    <property type="entry name" value="HATPase_c"/>
    <property type="match status" value="1"/>
</dbReference>
<protein>
    <submittedName>
        <fullName evidence="7">Sensor histidine kinase desK</fullName>
        <ecNumber evidence="7">2.7.13.3</ecNumber>
    </submittedName>
</protein>
<dbReference type="InterPro" id="IPR050482">
    <property type="entry name" value="Sensor_HK_TwoCompSys"/>
</dbReference>
<evidence type="ECO:0000256" key="1">
    <source>
        <dbReference type="ARBA" id="ARBA00022679"/>
    </source>
</evidence>
<evidence type="ECO:0000256" key="5">
    <source>
        <dbReference type="SAM" id="Phobius"/>
    </source>
</evidence>
<evidence type="ECO:0000256" key="2">
    <source>
        <dbReference type="ARBA" id="ARBA00022777"/>
    </source>
</evidence>
<feature type="transmembrane region" description="Helical" evidence="5">
    <location>
        <begin position="114"/>
        <end position="129"/>
    </location>
</feature>
<keyword evidence="8" id="KW-1185">Reference proteome</keyword>
<dbReference type="KEGG" id="ahw:NCTC11636_01265"/>
<dbReference type="InterPro" id="IPR017205">
    <property type="entry name" value="Sig_transdc_His_kinase_ChrS"/>
</dbReference>
<dbReference type="AlphaFoldDB" id="A0A3S5EH12"/>
<dbReference type="Gene3D" id="3.30.565.10">
    <property type="entry name" value="Histidine kinase-like ATPase, C-terminal domain"/>
    <property type="match status" value="1"/>
</dbReference>
<keyword evidence="2 7" id="KW-0418">Kinase</keyword>
<feature type="region of interest" description="Disordered" evidence="4">
    <location>
        <begin position="1"/>
        <end position="64"/>
    </location>
</feature>
<gene>
    <name evidence="7" type="primary">desK_4</name>
    <name evidence="7" type="ORF">NCTC11636_01265</name>
</gene>
<keyword evidence="3" id="KW-0902">Two-component regulatory system</keyword>
<dbReference type="PANTHER" id="PTHR24421">
    <property type="entry name" value="NITRATE/NITRITE SENSOR PROTEIN NARX-RELATED"/>
    <property type="match status" value="1"/>
</dbReference>
<keyword evidence="5" id="KW-0472">Membrane</keyword>
<evidence type="ECO:0000256" key="4">
    <source>
        <dbReference type="SAM" id="MobiDB-lite"/>
    </source>
</evidence>
<dbReference type="EMBL" id="LR134350">
    <property type="protein sequence ID" value="VEG27981.1"/>
    <property type="molecule type" value="Genomic_DNA"/>
</dbReference>
<proteinExistence type="predicted"/>
<evidence type="ECO:0000256" key="3">
    <source>
        <dbReference type="ARBA" id="ARBA00023012"/>
    </source>
</evidence>
<dbReference type="Pfam" id="PF07730">
    <property type="entry name" value="HisKA_3"/>
    <property type="match status" value="1"/>
</dbReference>
<dbReference type="Proteomes" id="UP000266895">
    <property type="component" value="Chromosome"/>
</dbReference>
<keyword evidence="5" id="KW-0812">Transmembrane</keyword>
<dbReference type="PANTHER" id="PTHR24421:SF62">
    <property type="entry name" value="SENSORY TRANSDUCTION HISTIDINE KINASE"/>
    <property type="match status" value="1"/>
</dbReference>
<dbReference type="GO" id="GO:0046983">
    <property type="term" value="F:protein dimerization activity"/>
    <property type="evidence" value="ECO:0007669"/>
    <property type="project" value="InterPro"/>
</dbReference>
<organism evidence="7 8">
    <name type="scientific">Actinomyces howellii</name>
    <dbReference type="NCBI Taxonomy" id="52771"/>
    <lineage>
        <taxon>Bacteria</taxon>
        <taxon>Bacillati</taxon>
        <taxon>Actinomycetota</taxon>
        <taxon>Actinomycetes</taxon>
        <taxon>Actinomycetales</taxon>
        <taxon>Actinomycetaceae</taxon>
        <taxon>Actinomyces</taxon>
    </lineage>
</organism>